<feature type="domain" description="Lariat debranching enzyme C-terminal" evidence="14">
    <location>
        <begin position="263"/>
        <end position="406"/>
    </location>
</feature>
<evidence type="ECO:0000256" key="10">
    <source>
        <dbReference type="ARBA" id="ARBA00023004"/>
    </source>
</evidence>
<evidence type="ECO:0000256" key="6">
    <source>
        <dbReference type="ARBA" id="ARBA00022664"/>
    </source>
</evidence>
<evidence type="ECO:0000256" key="3">
    <source>
        <dbReference type="ARBA" id="ARBA00001954"/>
    </source>
</evidence>
<organism evidence="15 16">
    <name type="scientific">Branchiostoma floridae</name>
    <name type="common">Florida lancelet</name>
    <name type="synonym">Amphioxus</name>
    <dbReference type="NCBI Taxonomy" id="7739"/>
    <lineage>
        <taxon>Eukaryota</taxon>
        <taxon>Metazoa</taxon>
        <taxon>Chordata</taxon>
        <taxon>Cephalochordata</taxon>
        <taxon>Leptocardii</taxon>
        <taxon>Amphioxiformes</taxon>
        <taxon>Branchiostomatidae</taxon>
        <taxon>Branchiostoma</taxon>
    </lineage>
</organism>
<gene>
    <name evidence="16" type="primary">LOC118405742</name>
</gene>
<evidence type="ECO:0000256" key="2">
    <source>
        <dbReference type="ARBA" id="ARBA00001947"/>
    </source>
</evidence>
<dbReference type="InterPro" id="IPR007708">
    <property type="entry name" value="DBR1_C"/>
</dbReference>
<dbReference type="AlphaFoldDB" id="A0A9J7HN69"/>
<dbReference type="InterPro" id="IPR029052">
    <property type="entry name" value="Metallo-depent_PP-like"/>
</dbReference>
<evidence type="ECO:0000256" key="13">
    <source>
        <dbReference type="SAM" id="MobiDB-lite"/>
    </source>
</evidence>
<comment type="cofactor">
    <cofactor evidence="3">
        <name>Fe(2+)</name>
        <dbReference type="ChEBI" id="CHEBI:29033"/>
    </cofactor>
</comment>
<accession>A0A9J7HN69</accession>
<dbReference type="Gene3D" id="3.60.21.10">
    <property type="match status" value="1"/>
</dbReference>
<feature type="compositionally biased region" description="Basic and acidic residues" evidence="13">
    <location>
        <begin position="529"/>
        <end position="546"/>
    </location>
</feature>
<dbReference type="CDD" id="cd00844">
    <property type="entry name" value="MPP_Dbr1_N"/>
    <property type="match status" value="1"/>
</dbReference>
<name>A0A9J7HN69_BRAFL</name>
<protein>
    <submittedName>
        <fullName evidence="16">Lariat debranching enzyme-like isoform X1</fullName>
    </submittedName>
</protein>
<keyword evidence="7" id="KW-0479">Metal-binding</keyword>
<keyword evidence="11" id="KW-0464">Manganese</keyword>
<feature type="region of interest" description="Disordered" evidence="13">
    <location>
        <begin position="417"/>
        <end position="573"/>
    </location>
</feature>
<dbReference type="PANTHER" id="PTHR12849">
    <property type="entry name" value="RNA LARIAT DEBRANCHING ENZYME"/>
    <property type="match status" value="1"/>
</dbReference>
<dbReference type="OMA" id="GIDDPLC"/>
<evidence type="ECO:0000256" key="8">
    <source>
        <dbReference type="ARBA" id="ARBA00022801"/>
    </source>
</evidence>
<comment type="subcellular location">
    <subcellularLocation>
        <location evidence="4">Nucleus</location>
    </subcellularLocation>
</comment>
<keyword evidence="9" id="KW-0862">Zinc</keyword>
<dbReference type="Pfam" id="PF00149">
    <property type="entry name" value="Metallophos"/>
    <property type="match status" value="1"/>
</dbReference>
<keyword evidence="12" id="KW-0539">Nucleus</keyword>
<evidence type="ECO:0000256" key="5">
    <source>
        <dbReference type="ARBA" id="ARBA00006045"/>
    </source>
</evidence>
<evidence type="ECO:0000256" key="1">
    <source>
        <dbReference type="ARBA" id="ARBA00001936"/>
    </source>
</evidence>
<evidence type="ECO:0000313" key="16">
    <source>
        <dbReference type="RefSeq" id="XP_035661347.1"/>
    </source>
</evidence>
<evidence type="ECO:0000256" key="11">
    <source>
        <dbReference type="ARBA" id="ARBA00023211"/>
    </source>
</evidence>
<feature type="compositionally biased region" description="Acidic residues" evidence="13">
    <location>
        <begin position="417"/>
        <end position="433"/>
    </location>
</feature>
<dbReference type="FunFam" id="3.60.21.10:FF:000035">
    <property type="entry name" value="Lariat debranching enzyme"/>
    <property type="match status" value="1"/>
</dbReference>
<feature type="compositionally biased region" description="Polar residues" evidence="13">
    <location>
        <begin position="496"/>
        <end position="519"/>
    </location>
</feature>
<evidence type="ECO:0000256" key="7">
    <source>
        <dbReference type="ARBA" id="ARBA00022723"/>
    </source>
</evidence>
<comment type="similarity">
    <text evidence="5">Belongs to the lariat debranching enzyme family.</text>
</comment>
<evidence type="ECO:0000259" key="14">
    <source>
        <dbReference type="SMART" id="SM01124"/>
    </source>
</evidence>
<keyword evidence="10" id="KW-0408">Iron</keyword>
<comment type="cofactor">
    <cofactor evidence="1">
        <name>Mn(2+)</name>
        <dbReference type="ChEBI" id="CHEBI:29035"/>
    </cofactor>
</comment>
<dbReference type="SMART" id="SM01124">
    <property type="entry name" value="DBR1"/>
    <property type="match status" value="1"/>
</dbReference>
<sequence>MVSTIQEDAPCDKLHERLSTITTRKAVTMKIAVEGCAHGALEEIYGTLQYLEQQEGIQVELLLCCGDFQAVRNADDLECMAVPKKFRFMESFHKYYSGEKKAPYLTIFIGGNHEASNYLAELPYGGWVAPNIYYLGYAGVVNVGGIRIGGVSGIYKSHDYRKGHYEAPPYNENNKRSAYHIRSLEVFRMKQLKRPIDIMMSHDWPRGVYHCGNTKELLAKKSFFRNEIETNTLGSPPAEELLRALKPAYWFSGHLHCKFVAAIEHEKEGQETPKVTKFLALDKCLPRRDFLQVIDVPRNEFEPLELQYDAEWLAVLQGTNHLFSTSRVPMNMPSQFTDDRWDYSVSSEEMEGVKKAFNGDLKVPENFVQTAPTFNPARLQNTRQPNLTINPQTTLLCTKLGVTDPCKKLLKIAEGNPDEISLDEDDNEEDTGNPEEISTSDVDDADADDDDDDSAAEEAILPVNPNLTEPMPSQEEASISDEEAELIKEMHRIRSSPATSQDDSSDILTSPFHTGSETESAAPDLSDSDSLHQGKTDSDSGKRSSENETDGSGSKKKFKRRNQAMYEDTEESC</sequence>
<feature type="compositionally biased region" description="Acidic residues" evidence="13">
    <location>
        <begin position="441"/>
        <end position="456"/>
    </location>
</feature>
<comment type="cofactor">
    <cofactor evidence="2">
        <name>Zn(2+)</name>
        <dbReference type="ChEBI" id="CHEBI:29105"/>
    </cofactor>
</comment>
<dbReference type="RefSeq" id="XP_035661347.1">
    <property type="nucleotide sequence ID" value="XM_035805454.1"/>
</dbReference>
<reference evidence="15" key="1">
    <citation type="journal article" date="2020" name="Nat. Ecol. Evol.">
        <title>Deeply conserved synteny resolves early events in vertebrate evolution.</title>
        <authorList>
            <person name="Simakov O."/>
            <person name="Marletaz F."/>
            <person name="Yue J.X."/>
            <person name="O'Connell B."/>
            <person name="Jenkins J."/>
            <person name="Brandt A."/>
            <person name="Calef R."/>
            <person name="Tung C.H."/>
            <person name="Huang T.K."/>
            <person name="Schmutz J."/>
            <person name="Satoh N."/>
            <person name="Yu J.K."/>
            <person name="Putnam N.H."/>
            <person name="Green R.E."/>
            <person name="Rokhsar D.S."/>
        </authorList>
    </citation>
    <scope>NUCLEOTIDE SEQUENCE [LARGE SCALE GENOMIC DNA]</scope>
    <source>
        <strain evidence="15">S238N-H82</strain>
    </source>
</reference>
<dbReference type="OrthoDB" id="407609at2759"/>
<keyword evidence="6" id="KW-0507">mRNA processing</keyword>
<dbReference type="KEGG" id="bfo:118405742"/>
<evidence type="ECO:0000256" key="9">
    <source>
        <dbReference type="ARBA" id="ARBA00022833"/>
    </source>
</evidence>
<dbReference type="GO" id="GO:0046872">
    <property type="term" value="F:metal ion binding"/>
    <property type="evidence" value="ECO:0007669"/>
    <property type="project" value="UniProtKB-KW"/>
</dbReference>
<dbReference type="PANTHER" id="PTHR12849:SF0">
    <property type="entry name" value="LARIAT DEBRANCHING ENZYME"/>
    <property type="match status" value="1"/>
</dbReference>
<proteinExistence type="inferred from homology"/>
<dbReference type="InterPro" id="IPR004843">
    <property type="entry name" value="Calcineurin-like_PHP"/>
</dbReference>
<evidence type="ECO:0000256" key="12">
    <source>
        <dbReference type="ARBA" id="ARBA00023242"/>
    </source>
</evidence>
<dbReference type="Proteomes" id="UP000001554">
    <property type="component" value="Chromosome 18"/>
</dbReference>
<dbReference type="GO" id="GO:0000398">
    <property type="term" value="P:mRNA splicing, via spliceosome"/>
    <property type="evidence" value="ECO:0000318"/>
    <property type="project" value="GO_Central"/>
</dbReference>
<evidence type="ECO:0000313" key="15">
    <source>
        <dbReference type="Proteomes" id="UP000001554"/>
    </source>
</evidence>
<dbReference type="GO" id="GO:0008419">
    <property type="term" value="F:RNA lariat debranching enzyme activity"/>
    <property type="evidence" value="ECO:0000318"/>
    <property type="project" value="GO_Central"/>
</dbReference>
<dbReference type="SUPFAM" id="SSF56300">
    <property type="entry name" value="Metallo-dependent phosphatases"/>
    <property type="match status" value="1"/>
</dbReference>
<evidence type="ECO:0000256" key="4">
    <source>
        <dbReference type="ARBA" id="ARBA00004123"/>
    </source>
</evidence>
<dbReference type="GeneID" id="118405742"/>
<dbReference type="GO" id="GO:0005634">
    <property type="term" value="C:nucleus"/>
    <property type="evidence" value="ECO:0000318"/>
    <property type="project" value="GO_Central"/>
</dbReference>
<keyword evidence="8" id="KW-0378">Hydrolase</keyword>
<dbReference type="InterPro" id="IPR041816">
    <property type="entry name" value="Dbr1_N"/>
</dbReference>
<keyword evidence="15" id="KW-1185">Reference proteome</keyword>
<dbReference type="Pfam" id="PF05011">
    <property type="entry name" value="DBR1"/>
    <property type="match status" value="1"/>
</dbReference>
<reference evidence="16" key="2">
    <citation type="submission" date="2025-08" db="UniProtKB">
        <authorList>
            <consortium name="RefSeq"/>
        </authorList>
    </citation>
    <scope>IDENTIFICATION</scope>
    <source>
        <strain evidence="16">S238N-H82</strain>
        <tissue evidence="16">Testes</tissue>
    </source>
</reference>